<keyword evidence="5" id="KW-0285">Flavoprotein</keyword>
<dbReference type="Proteomes" id="UP000825729">
    <property type="component" value="Unassembled WGS sequence"/>
</dbReference>
<comment type="function">
    <text evidence="5">Converts proline to delta-1-pyrroline-5-carboxylate.</text>
</comment>
<comment type="cofactor">
    <cofactor evidence="5">
        <name>FAD</name>
        <dbReference type="ChEBI" id="CHEBI:57692"/>
    </cofactor>
</comment>
<dbReference type="InterPro" id="IPR002872">
    <property type="entry name" value="Proline_DH_dom"/>
</dbReference>
<protein>
    <recommendedName>
        <fullName evidence="2 5">Proline dehydrogenase</fullName>
        <ecNumber evidence="2 5">1.5.5.2</ecNumber>
    </recommendedName>
</protein>
<keyword evidence="8" id="KW-1185">Reference proteome</keyword>
<organism evidence="7 8">
    <name type="scientific">Aristolochia fimbriata</name>
    <name type="common">White veined hardy Dutchman's pipe vine</name>
    <dbReference type="NCBI Taxonomy" id="158543"/>
    <lineage>
        <taxon>Eukaryota</taxon>
        <taxon>Viridiplantae</taxon>
        <taxon>Streptophyta</taxon>
        <taxon>Embryophyta</taxon>
        <taxon>Tracheophyta</taxon>
        <taxon>Spermatophyta</taxon>
        <taxon>Magnoliopsida</taxon>
        <taxon>Magnoliidae</taxon>
        <taxon>Piperales</taxon>
        <taxon>Aristolochiaceae</taxon>
        <taxon>Aristolochia</taxon>
    </lineage>
</organism>
<dbReference type="AlphaFoldDB" id="A0AAV7EK14"/>
<keyword evidence="5" id="KW-0274">FAD</keyword>
<dbReference type="EC" id="1.5.5.2" evidence="2 5"/>
<comment type="similarity">
    <text evidence="1 5">Belongs to the proline oxidase family.</text>
</comment>
<accession>A0AAV7EK14</accession>
<proteinExistence type="inferred from homology"/>
<keyword evidence="3 5" id="KW-0560">Oxidoreductase</keyword>
<name>A0AAV7EK14_ARIFI</name>
<evidence type="ECO:0000256" key="1">
    <source>
        <dbReference type="ARBA" id="ARBA00005869"/>
    </source>
</evidence>
<dbReference type="InterPro" id="IPR015659">
    <property type="entry name" value="Proline_oxidase"/>
</dbReference>
<sequence length="474" mass="52672">MAMRASPKLLQNLRLCNSAVPTLVENSDKFYLRSVFSLDDHGQRPFASVPTKKLLNSYLNLHLVALDPVVDVGVRLVRSRLMENGVFRSAMFGVLKRTVYAHFCAGEDVEEAKRTLEGLYREGLRGILDYGLEDAVDNSGCDTNLVEFLRTVEMASMLPPNSVSFGCVKISAICPISLLERVSDLLRWHQKDPSFDLPWKIDSLPILSSSSPIYHTRSKPDHLTEAEEQDLQLAHQRLSKLCQKCLENNLPLLIDAEYTSIQPAIDYLTYSAALQFNKEENPIVYGTIQAYLKDAKERLVQATEVAQRRGVSMGFKLVRGAYMTRESGLASSLGVASPIHPSIQETHSCYNDCASYMIEKIAGGYGSVVLATHNMDSGKVLSAKVDELKVGRGNQRVQFAQLKGMADGLSYGLRDAGFNVSKYLPFGPVEQVIPYLLRRAEENKGLLSSSSLDRQLMRMELKRRLSDGIGGRGV</sequence>
<dbReference type="GO" id="GO:0010133">
    <property type="term" value="P:L-proline catabolic process to L-glutamate"/>
    <property type="evidence" value="ECO:0007669"/>
    <property type="project" value="TreeGrafter"/>
</dbReference>
<dbReference type="GO" id="GO:0071949">
    <property type="term" value="F:FAD binding"/>
    <property type="evidence" value="ECO:0007669"/>
    <property type="project" value="TreeGrafter"/>
</dbReference>
<dbReference type="GO" id="GO:0005739">
    <property type="term" value="C:mitochondrion"/>
    <property type="evidence" value="ECO:0007669"/>
    <property type="project" value="TreeGrafter"/>
</dbReference>
<feature type="domain" description="Proline dehydrogenase" evidence="6">
    <location>
        <begin position="114"/>
        <end position="448"/>
    </location>
</feature>
<evidence type="ECO:0000256" key="4">
    <source>
        <dbReference type="ARBA" id="ARBA00023062"/>
    </source>
</evidence>
<reference evidence="7 8" key="1">
    <citation type="submission" date="2021-07" db="EMBL/GenBank/DDBJ databases">
        <title>The Aristolochia fimbriata genome: insights into angiosperm evolution, floral development and chemical biosynthesis.</title>
        <authorList>
            <person name="Jiao Y."/>
        </authorList>
    </citation>
    <scope>NUCLEOTIDE SEQUENCE [LARGE SCALE GENOMIC DNA]</scope>
    <source>
        <strain evidence="7">IBCAS-2021</strain>
        <tissue evidence="7">Leaf</tissue>
    </source>
</reference>
<dbReference type="EMBL" id="JAINDJ010000004">
    <property type="protein sequence ID" value="KAG9448674.1"/>
    <property type="molecule type" value="Genomic_DNA"/>
</dbReference>
<evidence type="ECO:0000313" key="8">
    <source>
        <dbReference type="Proteomes" id="UP000825729"/>
    </source>
</evidence>
<dbReference type="Gene3D" id="3.20.20.220">
    <property type="match status" value="1"/>
</dbReference>
<dbReference type="InterPro" id="IPR029041">
    <property type="entry name" value="FAD-linked_oxidoreductase-like"/>
</dbReference>
<dbReference type="SUPFAM" id="SSF51730">
    <property type="entry name" value="FAD-linked oxidoreductase"/>
    <property type="match status" value="1"/>
</dbReference>
<evidence type="ECO:0000313" key="7">
    <source>
        <dbReference type="EMBL" id="KAG9448674.1"/>
    </source>
</evidence>
<evidence type="ECO:0000259" key="6">
    <source>
        <dbReference type="Pfam" id="PF01619"/>
    </source>
</evidence>
<keyword evidence="4 5" id="KW-0642">Proline metabolism</keyword>
<evidence type="ECO:0000256" key="2">
    <source>
        <dbReference type="ARBA" id="ARBA00012695"/>
    </source>
</evidence>
<dbReference type="GO" id="GO:0004657">
    <property type="term" value="F:proline dehydrogenase activity"/>
    <property type="evidence" value="ECO:0007669"/>
    <property type="project" value="UniProtKB-EC"/>
</dbReference>
<dbReference type="PANTHER" id="PTHR13914:SF0">
    <property type="entry name" value="PROLINE DEHYDROGENASE 1, MITOCHONDRIAL"/>
    <property type="match status" value="1"/>
</dbReference>
<dbReference type="PANTHER" id="PTHR13914">
    <property type="entry name" value="PROLINE OXIDASE"/>
    <property type="match status" value="1"/>
</dbReference>
<dbReference type="Pfam" id="PF01619">
    <property type="entry name" value="Pro_dh"/>
    <property type="match status" value="1"/>
</dbReference>
<evidence type="ECO:0000256" key="5">
    <source>
        <dbReference type="RuleBase" id="RU364054"/>
    </source>
</evidence>
<comment type="caution">
    <text evidence="7">The sequence shown here is derived from an EMBL/GenBank/DDBJ whole genome shotgun (WGS) entry which is preliminary data.</text>
</comment>
<comment type="catalytic activity">
    <reaction evidence="5">
        <text>L-proline + a quinone = (S)-1-pyrroline-5-carboxylate + a quinol + H(+)</text>
        <dbReference type="Rhea" id="RHEA:23784"/>
        <dbReference type="ChEBI" id="CHEBI:15378"/>
        <dbReference type="ChEBI" id="CHEBI:17388"/>
        <dbReference type="ChEBI" id="CHEBI:24646"/>
        <dbReference type="ChEBI" id="CHEBI:60039"/>
        <dbReference type="ChEBI" id="CHEBI:132124"/>
        <dbReference type="EC" id="1.5.5.2"/>
    </reaction>
</comment>
<gene>
    <name evidence="7" type="ORF">H6P81_008639</name>
</gene>
<evidence type="ECO:0000256" key="3">
    <source>
        <dbReference type="ARBA" id="ARBA00023002"/>
    </source>
</evidence>